<feature type="transmembrane region" description="Helical" evidence="1">
    <location>
        <begin position="306"/>
        <end position="323"/>
    </location>
</feature>
<dbReference type="RefSeq" id="XP_027196933.1">
    <property type="nucleotide sequence ID" value="XM_027341132.1"/>
</dbReference>
<dbReference type="KEGG" id="dpte:113791364"/>
<evidence type="ECO:0000313" key="3">
    <source>
        <dbReference type="RefSeq" id="XP_027196933.1"/>
    </source>
</evidence>
<feature type="transmembrane region" description="Helical" evidence="1">
    <location>
        <begin position="118"/>
        <end position="138"/>
    </location>
</feature>
<protein>
    <submittedName>
        <fullName evidence="3">Uncharacterized protein LOC113791364</fullName>
    </submittedName>
</protein>
<keyword evidence="1" id="KW-1133">Transmembrane helix</keyword>
<feature type="transmembrane region" description="Helical" evidence="1">
    <location>
        <begin position="79"/>
        <end position="98"/>
    </location>
</feature>
<proteinExistence type="predicted"/>
<feature type="transmembrane region" description="Helical" evidence="1">
    <location>
        <begin position="183"/>
        <end position="206"/>
    </location>
</feature>
<name>A0A6P6XVF2_DERPT</name>
<keyword evidence="1" id="KW-0812">Transmembrane</keyword>
<reference evidence="3" key="1">
    <citation type="submission" date="2025-08" db="UniProtKB">
        <authorList>
            <consortium name="RefSeq"/>
        </authorList>
    </citation>
    <scope>IDENTIFICATION</scope>
    <source>
        <strain evidence="3">Airmid</strain>
    </source>
</reference>
<dbReference type="InParanoid" id="A0A6P6XVF2"/>
<keyword evidence="2" id="KW-1185">Reference proteome</keyword>
<dbReference type="Proteomes" id="UP000515146">
    <property type="component" value="Unplaced"/>
</dbReference>
<evidence type="ECO:0000313" key="2">
    <source>
        <dbReference type="Proteomes" id="UP000515146"/>
    </source>
</evidence>
<gene>
    <name evidence="3" type="primary">LOC113791364</name>
</gene>
<dbReference type="OrthoDB" id="6527070at2759"/>
<dbReference type="AlphaFoldDB" id="A0A6P6XVF2"/>
<keyword evidence="1" id="KW-0472">Membrane</keyword>
<feature type="transmembrane region" description="Helical" evidence="1">
    <location>
        <begin position="270"/>
        <end position="294"/>
    </location>
</feature>
<organism evidence="2 3">
    <name type="scientific">Dermatophagoides pteronyssinus</name>
    <name type="common">European house dust mite</name>
    <dbReference type="NCBI Taxonomy" id="6956"/>
    <lineage>
        <taxon>Eukaryota</taxon>
        <taxon>Metazoa</taxon>
        <taxon>Ecdysozoa</taxon>
        <taxon>Arthropoda</taxon>
        <taxon>Chelicerata</taxon>
        <taxon>Arachnida</taxon>
        <taxon>Acari</taxon>
        <taxon>Acariformes</taxon>
        <taxon>Sarcoptiformes</taxon>
        <taxon>Astigmata</taxon>
        <taxon>Psoroptidia</taxon>
        <taxon>Analgoidea</taxon>
        <taxon>Pyroglyphidae</taxon>
        <taxon>Dermatophagoidinae</taxon>
        <taxon>Dermatophagoides</taxon>
    </lineage>
</organism>
<sequence>MKIEKFHFVNISFFAFQPNQTNLSNMNPFKQSNENIKIRYFFRQGFQSLKFFNLRINYNLNDYEQRNISWSFSTIKQSILITMNGWITILYLLCWIIWSKNDYLISIDIYNKILHLNNGNFIVIELIIVFILREYLYYKHLLQFINYKSKINDFLIKYWHYDDNELLSEFRNHLIQFYQKSRLIAIISYRIFTIGLLGIIFIFGYFSYHLYECDQINLIKFLMSTIFFFLTICQCIYIIGDSFIMIKKLFWNQFHQEYVNLYSEIDQFNLTLCSILLFTELVSKSSAVICLLFYSHQIKMHMQNTLITLIFITIFISINILNFRIANLPSYNRICWLSIHRWIARSQWLNLKRKKPKNNLPLRYSFKSRLFLQSMTNNLFGFTCGR</sequence>
<accession>A0A6P6XVF2</accession>
<evidence type="ECO:0000256" key="1">
    <source>
        <dbReference type="SAM" id="Phobius"/>
    </source>
</evidence>
<feature type="transmembrane region" description="Helical" evidence="1">
    <location>
        <begin position="218"/>
        <end position="239"/>
    </location>
</feature>